<protein>
    <submittedName>
        <fullName evidence="1">AB hydrolase-1 domain-containing protein</fullName>
    </submittedName>
</protein>
<dbReference type="GO" id="GO:0016787">
    <property type="term" value="F:hydrolase activity"/>
    <property type="evidence" value="ECO:0007669"/>
    <property type="project" value="UniProtKB-KW"/>
</dbReference>
<feature type="non-terminal residue" evidence="1">
    <location>
        <position position="57"/>
    </location>
</feature>
<organism evidence="1 2">
    <name type="scientific">Haematococcus lacustris</name>
    <name type="common">Green alga</name>
    <name type="synonym">Haematococcus pluvialis</name>
    <dbReference type="NCBI Taxonomy" id="44745"/>
    <lineage>
        <taxon>Eukaryota</taxon>
        <taxon>Viridiplantae</taxon>
        <taxon>Chlorophyta</taxon>
        <taxon>core chlorophytes</taxon>
        <taxon>Chlorophyceae</taxon>
        <taxon>CS clade</taxon>
        <taxon>Chlamydomonadales</taxon>
        <taxon>Haematococcaceae</taxon>
        <taxon>Haematococcus</taxon>
    </lineage>
</organism>
<sequence>MDAALLQRINLVEVLCEQAAAAGVDVSAVPEDAAETWNEQEIRHHFQRLMSRPAPEP</sequence>
<proteinExistence type="predicted"/>
<dbReference type="Proteomes" id="UP000485058">
    <property type="component" value="Unassembled WGS sequence"/>
</dbReference>
<comment type="caution">
    <text evidence="1">The sequence shown here is derived from an EMBL/GenBank/DDBJ whole genome shotgun (WGS) entry which is preliminary data.</text>
</comment>
<gene>
    <name evidence="1" type="ORF">HaLaN_02146</name>
</gene>
<evidence type="ECO:0000313" key="2">
    <source>
        <dbReference type="Proteomes" id="UP000485058"/>
    </source>
</evidence>
<accession>A0A699YHF6</accession>
<dbReference type="AlphaFoldDB" id="A0A699YHF6"/>
<evidence type="ECO:0000313" key="1">
    <source>
        <dbReference type="EMBL" id="GFH07358.1"/>
    </source>
</evidence>
<feature type="non-terminal residue" evidence="1">
    <location>
        <position position="1"/>
    </location>
</feature>
<keyword evidence="2" id="KW-1185">Reference proteome</keyword>
<name>A0A699YHF6_HAELA</name>
<reference evidence="1 2" key="1">
    <citation type="submission" date="2020-02" db="EMBL/GenBank/DDBJ databases">
        <title>Draft genome sequence of Haematococcus lacustris strain NIES-144.</title>
        <authorList>
            <person name="Morimoto D."/>
            <person name="Nakagawa S."/>
            <person name="Yoshida T."/>
            <person name="Sawayama S."/>
        </authorList>
    </citation>
    <scope>NUCLEOTIDE SEQUENCE [LARGE SCALE GENOMIC DNA]</scope>
    <source>
        <strain evidence="1 2">NIES-144</strain>
    </source>
</reference>
<dbReference type="EMBL" id="BLLF01000090">
    <property type="protein sequence ID" value="GFH07358.1"/>
    <property type="molecule type" value="Genomic_DNA"/>
</dbReference>
<keyword evidence="1" id="KW-0378">Hydrolase</keyword>